<keyword evidence="4" id="KW-1185">Reference proteome</keyword>
<protein>
    <submittedName>
        <fullName evidence="3">Uncharacterized protein</fullName>
    </submittedName>
</protein>
<dbReference type="InterPro" id="IPR029062">
    <property type="entry name" value="Class_I_gatase-like"/>
</dbReference>
<dbReference type="EMBL" id="CP090978">
    <property type="protein sequence ID" value="UJF35591.1"/>
    <property type="molecule type" value="Genomic_DNA"/>
</dbReference>
<feature type="chain" id="PRO_5047468789" evidence="2">
    <location>
        <begin position="27"/>
        <end position="354"/>
    </location>
</feature>
<dbReference type="Proteomes" id="UP001649230">
    <property type="component" value="Chromosome"/>
</dbReference>
<sequence>MRRFLMMVMFMIMTLSMIACSSTNQAETPNVSTSPAATAIQTATAAPSPTPDAAKVSEMPTSTAAATAAVSSASAEPTPSAVATADTTKTTATPAPSAASVAATPKAETPKPAASPEASKSSNTPNPTAAPPAATQPAAEHQAEISPQGKKVLLVGRDSDPLPAEDVAIADRLKGMGFSVTHFNDRELTADATNGYDLIYISQTTNSKFLKTGFMKDVAIPTVYVKSHGMFYLGLSSQEEGSTVKKIKSVDIVDSQHQIAGGLKGTVDVYLEASDRFGVSYGVPGKEAKVIATVPGDKSKAAVYYYDKGTKADNGYEVKARVSFYYWSNGMQDNSTDAGWKLWDNLVLWTLQNG</sequence>
<feature type="region of interest" description="Disordered" evidence="1">
    <location>
        <begin position="42"/>
        <end position="61"/>
    </location>
</feature>
<evidence type="ECO:0000256" key="1">
    <source>
        <dbReference type="SAM" id="MobiDB-lite"/>
    </source>
</evidence>
<gene>
    <name evidence="3" type="ORF">L0M14_11115</name>
</gene>
<accession>A0ABY3SNR9</accession>
<keyword evidence="2" id="KW-0732">Signal</keyword>
<evidence type="ECO:0000313" key="3">
    <source>
        <dbReference type="EMBL" id="UJF35591.1"/>
    </source>
</evidence>
<proteinExistence type="predicted"/>
<reference evidence="3 4" key="1">
    <citation type="journal article" date="2024" name="Int. J. Syst. Evol. Microbiol.">
        <title>Paenibacillus hexagrammi sp. nov., a novel bacterium isolated from the gut content of Hexagrammos agrammus.</title>
        <authorList>
            <person name="Jung H.K."/>
            <person name="Kim D.G."/>
            <person name="Zin H."/>
            <person name="Park J."/>
            <person name="Jung H."/>
            <person name="Kim Y.O."/>
            <person name="Kong H.J."/>
            <person name="Kim J.W."/>
            <person name="Kim Y.S."/>
        </authorList>
    </citation>
    <scope>NUCLEOTIDE SEQUENCE [LARGE SCALE GENOMIC DNA]</scope>
    <source>
        <strain evidence="3 4">YPD9-1</strain>
    </source>
</reference>
<name>A0ABY3SNR9_9BACL</name>
<feature type="region of interest" description="Disordered" evidence="1">
    <location>
        <begin position="67"/>
        <end position="147"/>
    </location>
</feature>
<evidence type="ECO:0000256" key="2">
    <source>
        <dbReference type="SAM" id="SignalP"/>
    </source>
</evidence>
<dbReference type="RefSeq" id="WP_235122152.1">
    <property type="nucleotide sequence ID" value="NZ_CP090978.1"/>
</dbReference>
<organism evidence="3 4">
    <name type="scientific">Paenibacillus hexagrammi</name>
    <dbReference type="NCBI Taxonomy" id="2908839"/>
    <lineage>
        <taxon>Bacteria</taxon>
        <taxon>Bacillati</taxon>
        <taxon>Bacillota</taxon>
        <taxon>Bacilli</taxon>
        <taxon>Bacillales</taxon>
        <taxon>Paenibacillaceae</taxon>
        <taxon>Paenibacillus</taxon>
    </lineage>
</organism>
<evidence type="ECO:0000313" key="4">
    <source>
        <dbReference type="Proteomes" id="UP001649230"/>
    </source>
</evidence>
<dbReference type="PROSITE" id="PS51257">
    <property type="entry name" value="PROKAR_LIPOPROTEIN"/>
    <property type="match status" value="1"/>
</dbReference>
<feature type="compositionally biased region" description="Low complexity" evidence="1">
    <location>
        <begin position="67"/>
        <end position="139"/>
    </location>
</feature>
<feature type="signal peptide" evidence="2">
    <location>
        <begin position="1"/>
        <end position="26"/>
    </location>
</feature>
<dbReference type="SUPFAM" id="SSF52317">
    <property type="entry name" value="Class I glutamine amidotransferase-like"/>
    <property type="match status" value="1"/>
</dbReference>